<accession>A0A1F7RVH4</accession>
<dbReference type="InterPro" id="IPR001296">
    <property type="entry name" value="Glyco_trans_1"/>
</dbReference>
<dbReference type="GO" id="GO:0016757">
    <property type="term" value="F:glycosyltransferase activity"/>
    <property type="evidence" value="ECO:0007669"/>
    <property type="project" value="InterPro"/>
</dbReference>
<proteinExistence type="predicted"/>
<evidence type="ECO:0000313" key="3">
    <source>
        <dbReference type="EMBL" id="OGL44897.1"/>
    </source>
</evidence>
<dbReference type="AlphaFoldDB" id="A0A1F7RVH4"/>
<dbReference type="Pfam" id="PF00534">
    <property type="entry name" value="Glycos_transf_1"/>
    <property type="match status" value="1"/>
</dbReference>
<dbReference type="Pfam" id="PF13439">
    <property type="entry name" value="Glyco_transf_4"/>
    <property type="match status" value="1"/>
</dbReference>
<evidence type="ECO:0000313" key="4">
    <source>
        <dbReference type="Proteomes" id="UP000178797"/>
    </source>
</evidence>
<dbReference type="PANTHER" id="PTHR12526">
    <property type="entry name" value="GLYCOSYLTRANSFERASE"/>
    <property type="match status" value="1"/>
</dbReference>
<dbReference type="EMBL" id="MGDE01000159">
    <property type="protein sequence ID" value="OGL44897.1"/>
    <property type="molecule type" value="Genomic_DNA"/>
</dbReference>
<evidence type="ECO:0000259" key="1">
    <source>
        <dbReference type="Pfam" id="PF00534"/>
    </source>
</evidence>
<comment type="caution">
    <text evidence="3">The sequence shown here is derived from an EMBL/GenBank/DDBJ whole genome shotgun (WGS) entry which is preliminary data.</text>
</comment>
<name>A0A1F7RVH4_9BACT</name>
<evidence type="ECO:0008006" key="5">
    <source>
        <dbReference type="Google" id="ProtNLM"/>
    </source>
</evidence>
<evidence type="ECO:0000259" key="2">
    <source>
        <dbReference type="Pfam" id="PF13439"/>
    </source>
</evidence>
<gene>
    <name evidence="3" type="ORF">A2W05_06490</name>
</gene>
<dbReference type="Gene3D" id="3.40.50.2000">
    <property type="entry name" value="Glycogen Phosphorylase B"/>
    <property type="match status" value="2"/>
</dbReference>
<feature type="domain" description="Glycosyltransferase subfamily 4-like N-terminal" evidence="2">
    <location>
        <begin position="13"/>
        <end position="171"/>
    </location>
</feature>
<feature type="domain" description="Glycosyl transferase family 1" evidence="1">
    <location>
        <begin position="178"/>
        <end position="339"/>
    </location>
</feature>
<reference evidence="3 4" key="1">
    <citation type="journal article" date="2016" name="Nat. Commun.">
        <title>Thousands of microbial genomes shed light on interconnected biogeochemical processes in an aquifer system.</title>
        <authorList>
            <person name="Anantharaman K."/>
            <person name="Brown C.T."/>
            <person name="Hug L.A."/>
            <person name="Sharon I."/>
            <person name="Castelle C.J."/>
            <person name="Probst A.J."/>
            <person name="Thomas B.C."/>
            <person name="Singh A."/>
            <person name="Wilkins M.J."/>
            <person name="Karaoz U."/>
            <person name="Brodie E.L."/>
            <person name="Williams K.H."/>
            <person name="Hubbard S.S."/>
            <person name="Banfield J.F."/>
        </authorList>
    </citation>
    <scope>NUCLEOTIDE SEQUENCE [LARGE SCALE GENOMIC DNA]</scope>
</reference>
<dbReference type="CDD" id="cd03801">
    <property type="entry name" value="GT4_PimA-like"/>
    <property type="match status" value="1"/>
</dbReference>
<protein>
    <recommendedName>
        <fullName evidence="5">Glycosyltransferase subfamily 4-like N-terminal domain-containing protein</fullName>
    </recommendedName>
</protein>
<organism evidence="3 4">
    <name type="scientific">Candidatus Schekmanbacteria bacterium RBG_16_38_10</name>
    <dbReference type="NCBI Taxonomy" id="1817879"/>
    <lineage>
        <taxon>Bacteria</taxon>
        <taxon>Candidatus Schekmaniibacteriota</taxon>
    </lineage>
</organism>
<dbReference type="PANTHER" id="PTHR12526:SF572">
    <property type="entry name" value="BLL5144 PROTEIN"/>
    <property type="match status" value="1"/>
</dbReference>
<dbReference type="SUPFAM" id="SSF53756">
    <property type="entry name" value="UDP-Glycosyltransferase/glycogen phosphorylase"/>
    <property type="match status" value="1"/>
</dbReference>
<sequence>MKILVFSLHFVEYAVELANAISKENKVHLVLSAPKVSNTLKNDLGKILSEKVSYTLIEKYSGKNPLILINFFKTLALLIRFRPDIIHYQEARDVSNLMILVCSRFIPIVATIHDVLPRFSKTCRYVSLLTWFSKNIRKYLYHKIIVHGFVLKEELVKNIGRPDDIVIIPHGCLTSFVRQTSAAREEPHTLLFFGRMEKYKGLKYLIDAEPIVSREIPDFKIIIAGSGEDLSLNISLIKDNRHFEIHDRYIPNDEVSEFFCRSSAVVLPYSTASQSGIVGMAYVFGKPVIVTNVGSLPEAVENDKSGIVIPPNDTESLAKAIIQMIRDEGRRKRMGDYAMNTAKNELSWENAAKLTQKVYKECLAH</sequence>
<dbReference type="InterPro" id="IPR028098">
    <property type="entry name" value="Glyco_trans_4-like_N"/>
</dbReference>
<dbReference type="Proteomes" id="UP000178797">
    <property type="component" value="Unassembled WGS sequence"/>
</dbReference>